<dbReference type="PROSITE" id="PS00061">
    <property type="entry name" value="ADH_SHORT"/>
    <property type="match status" value="1"/>
</dbReference>
<dbReference type="PRINTS" id="PR00081">
    <property type="entry name" value="GDHRDH"/>
</dbReference>
<evidence type="ECO:0000256" key="7">
    <source>
        <dbReference type="SAM" id="Phobius"/>
    </source>
</evidence>
<dbReference type="InterPro" id="IPR020904">
    <property type="entry name" value="Sc_DH/Rdtase_CS"/>
</dbReference>
<dbReference type="Gene3D" id="3.40.50.720">
    <property type="entry name" value="NAD(P)-binding Rossmann-like Domain"/>
    <property type="match status" value="1"/>
</dbReference>
<comment type="similarity">
    <text evidence="2 6">Belongs to the short-chain dehydrogenases/reductases (SDR) family.</text>
</comment>
<dbReference type="PANTHER" id="PTHR43391:SF76">
    <property type="entry name" value="11-BETA-HYDROXYSTEROID DEHYDROGENASE-LIKE 2-RELATED"/>
    <property type="match status" value="1"/>
</dbReference>
<keyword evidence="7" id="KW-0472">Membrane</keyword>
<keyword evidence="3" id="KW-0521">NADP</keyword>
<proteinExistence type="inferred from homology"/>
<evidence type="ECO:0000256" key="5">
    <source>
        <dbReference type="ARBA" id="ARBA00023002"/>
    </source>
</evidence>
<accession>A0ABC8QZT5</accession>
<dbReference type="PRINTS" id="PR00080">
    <property type="entry name" value="SDRFAMILY"/>
</dbReference>
<comment type="caution">
    <text evidence="8">The sequence shown here is derived from an EMBL/GenBank/DDBJ whole genome shotgun (WGS) entry which is preliminary data.</text>
</comment>
<protein>
    <submittedName>
        <fullName evidence="8">Uncharacterized protein</fullName>
    </submittedName>
</protein>
<dbReference type="InterPro" id="IPR036291">
    <property type="entry name" value="NAD(P)-bd_dom_sf"/>
</dbReference>
<dbReference type="Pfam" id="PF00106">
    <property type="entry name" value="adh_short"/>
    <property type="match status" value="2"/>
</dbReference>
<evidence type="ECO:0000256" key="4">
    <source>
        <dbReference type="ARBA" id="ARBA00022968"/>
    </source>
</evidence>
<keyword evidence="4" id="KW-0735">Signal-anchor</keyword>
<keyword evidence="9" id="KW-1185">Reference proteome</keyword>
<name>A0ABC8QZT5_9AQUA</name>
<keyword evidence="5" id="KW-0560">Oxidoreductase</keyword>
<dbReference type="Proteomes" id="UP001642360">
    <property type="component" value="Unassembled WGS sequence"/>
</dbReference>
<evidence type="ECO:0000313" key="8">
    <source>
        <dbReference type="EMBL" id="CAK9138275.1"/>
    </source>
</evidence>
<reference evidence="8 9" key="1">
    <citation type="submission" date="2024-02" db="EMBL/GenBank/DDBJ databases">
        <authorList>
            <person name="Vignale AGUSTIN F."/>
            <person name="Sosa J E."/>
            <person name="Modenutti C."/>
        </authorList>
    </citation>
    <scope>NUCLEOTIDE SEQUENCE [LARGE SCALE GENOMIC DNA]</scope>
</reference>
<feature type="transmembrane region" description="Helical" evidence="7">
    <location>
        <begin position="7"/>
        <end position="26"/>
    </location>
</feature>
<keyword evidence="7" id="KW-1133">Transmembrane helix</keyword>
<evidence type="ECO:0000256" key="3">
    <source>
        <dbReference type="ARBA" id="ARBA00022857"/>
    </source>
</evidence>
<evidence type="ECO:0000256" key="6">
    <source>
        <dbReference type="RuleBase" id="RU000363"/>
    </source>
</evidence>
<organism evidence="8 9">
    <name type="scientific">Ilex paraguariensis</name>
    <name type="common">yerba mate</name>
    <dbReference type="NCBI Taxonomy" id="185542"/>
    <lineage>
        <taxon>Eukaryota</taxon>
        <taxon>Viridiplantae</taxon>
        <taxon>Streptophyta</taxon>
        <taxon>Embryophyta</taxon>
        <taxon>Tracheophyta</taxon>
        <taxon>Spermatophyta</taxon>
        <taxon>Magnoliopsida</taxon>
        <taxon>eudicotyledons</taxon>
        <taxon>Gunneridae</taxon>
        <taxon>Pentapetalae</taxon>
        <taxon>asterids</taxon>
        <taxon>campanulids</taxon>
        <taxon>Aquifoliales</taxon>
        <taxon>Aquifoliaceae</taxon>
        <taxon>Ilex</taxon>
    </lineage>
</organism>
<dbReference type="EMBL" id="CAUOFW020000873">
    <property type="protein sequence ID" value="CAK9138275.1"/>
    <property type="molecule type" value="Genomic_DNA"/>
</dbReference>
<dbReference type="GO" id="GO:0016020">
    <property type="term" value="C:membrane"/>
    <property type="evidence" value="ECO:0007669"/>
    <property type="project" value="UniProtKB-SubCell"/>
</dbReference>
<sequence>MDLIHKFLNIVFPLISLITIPPFLVFKSINFIVKWVCSETENVAGKVVLITGASSGIGEHLAYEYAKKGACLALVARREDCLQVVAGKAQELGSPDVISIRGDVSEVDDCRIFVAEAMNHFGRCVKKMGFFYDLNHTIPMLDDFNATVDHLVNNAGIAPVCMFEDYADVTNHASVMNINFWGSVYSTHFAIPHLRKSKGKIIVISSCAGWLPTPRLSLYSASKGALISFYETLRTEVGSDIGITIVTPGLIESEITQDEFLTKAKLKIIPRLSTERCAEAILNSTCRGERYLTEPAWTRVMMLWRLLCPEVHDGCNHFFLIDRPNHERMMQNNRIQDQSAERNYVNRTSVVSLEFKAD</sequence>
<keyword evidence="7" id="KW-0812">Transmembrane</keyword>
<dbReference type="GO" id="GO:0016491">
    <property type="term" value="F:oxidoreductase activity"/>
    <property type="evidence" value="ECO:0007669"/>
    <property type="project" value="UniProtKB-KW"/>
</dbReference>
<dbReference type="PANTHER" id="PTHR43391">
    <property type="entry name" value="RETINOL DEHYDROGENASE-RELATED"/>
    <property type="match status" value="1"/>
</dbReference>
<dbReference type="AlphaFoldDB" id="A0ABC8QZT5"/>
<gene>
    <name evidence="8" type="ORF">ILEXP_LOCUS5376</name>
</gene>
<evidence type="ECO:0000313" key="9">
    <source>
        <dbReference type="Proteomes" id="UP001642360"/>
    </source>
</evidence>
<evidence type="ECO:0000256" key="2">
    <source>
        <dbReference type="ARBA" id="ARBA00006484"/>
    </source>
</evidence>
<dbReference type="SUPFAM" id="SSF51735">
    <property type="entry name" value="NAD(P)-binding Rossmann-fold domains"/>
    <property type="match status" value="1"/>
</dbReference>
<dbReference type="InterPro" id="IPR002347">
    <property type="entry name" value="SDR_fam"/>
</dbReference>
<evidence type="ECO:0000256" key="1">
    <source>
        <dbReference type="ARBA" id="ARBA00004606"/>
    </source>
</evidence>
<comment type="subcellular location">
    <subcellularLocation>
        <location evidence="1">Membrane</location>
        <topology evidence="1">Single-pass type II membrane protein</topology>
    </subcellularLocation>
</comment>